<sequence>MLTKVKQGVVGTVSQNGIGSIRQSSTLQKNELIRSYILRMTRYLSDPDSAYNGAKASIIRPGLQKDLIIGSRRSDDLFIDLIIGPGGYISHDKAYYYINVDNNRQNVGTHHNKYSNNTCIGCGEEGH</sequence>
<evidence type="ECO:0000313" key="1">
    <source>
        <dbReference type="EMBL" id="KXN68664.1"/>
    </source>
</evidence>
<gene>
    <name evidence="1" type="ORF">CONCODRAFT_8987</name>
</gene>
<protein>
    <submittedName>
        <fullName evidence="1">Uncharacterized protein</fullName>
    </submittedName>
</protein>
<dbReference type="AlphaFoldDB" id="A0A137P1B0"/>
<name>A0A137P1B0_CONC2</name>
<dbReference type="EMBL" id="KQ964565">
    <property type="protein sequence ID" value="KXN68664.1"/>
    <property type="molecule type" value="Genomic_DNA"/>
</dbReference>
<accession>A0A137P1B0</accession>
<reference evidence="1 2" key="1">
    <citation type="journal article" date="2015" name="Genome Biol. Evol.">
        <title>Phylogenomic analyses indicate that early fungi evolved digesting cell walls of algal ancestors of land plants.</title>
        <authorList>
            <person name="Chang Y."/>
            <person name="Wang S."/>
            <person name="Sekimoto S."/>
            <person name="Aerts A.L."/>
            <person name="Choi C."/>
            <person name="Clum A."/>
            <person name="LaButti K.M."/>
            <person name="Lindquist E.A."/>
            <person name="Yee Ngan C."/>
            <person name="Ohm R.A."/>
            <person name="Salamov A.A."/>
            <person name="Grigoriev I.V."/>
            <person name="Spatafora J.W."/>
            <person name="Berbee M.L."/>
        </authorList>
    </citation>
    <scope>NUCLEOTIDE SEQUENCE [LARGE SCALE GENOMIC DNA]</scope>
    <source>
        <strain evidence="1 2">NRRL 28638</strain>
    </source>
</reference>
<keyword evidence="2" id="KW-1185">Reference proteome</keyword>
<evidence type="ECO:0000313" key="2">
    <source>
        <dbReference type="Proteomes" id="UP000070444"/>
    </source>
</evidence>
<organism evidence="1 2">
    <name type="scientific">Conidiobolus coronatus (strain ATCC 28846 / CBS 209.66 / NRRL 28638)</name>
    <name type="common">Delacroixia coronata</name>
    <dbReference type="NCBI Taxonomy" id="796925"/>
    <lineage>
        <taxon>Eukaryota</taxon>
        <taxon>Fungi</taxon>
        <taxon>Fungi incertae sedis</taxon>
        <taxon>Zoopagomycota</taxon>
        <taxon>Entomophthoromycotina</taxon>
        <taxon>Entomophthoromycetes</taxon>
        <taxon>Entomophthorales</taxon>
        <taxon>Ancylistaceae</taxon>
        <taxon>Conidiobolus</taxon>
    </lineage>
</organism>
<dbReference type="Proteomes" id="UP000070444">
    <property type="component" value="Unassembled WGS sequence"/>
</dbReference>
<proteinExistence type="predicted"/>